<keyword evidence="3" id="KW-0444">Lipid biosynthesis</keyword>
<dbReference type="GO" id="GO:0005506">
    <property type="term" value="F:iron ion binding"/>
    <property type="evidence" value="ECO:0007669"/>
    <property type="project" value="InterPro"/>
</dbReference>
<gene>
    <name evidence="16" type="ORF">BAMA_14435</name>
</gene>
<feature type="transmembrane region" description="Helical" evidence="14">
    <location>
        <begin position="32"/>
        <end position="50"/>
    </location>
</feature>
<keyword evidence="4 14" id="KW-0812">Transmembrane</keyword>
<keyword evidence="5" id="KW-0479">Metal-binding</keyword>
<evidence type="ECO:0000256" key="7">
    <source>
        <dbReference type="ARBA" id="ARBA00022832"/>
    </source>
</evidence>
<dbReference type="InterPro" id="IPR006694">
    <property type="entry name" value="Fatty_acid_hydroxylase"/>
</dbReference>
<dbReference type="PANTHER" id="PTHR12863">
    <property type="entry name" value="FATTY ACID HYDROXYLASE"/>
    <property type="match status" value="1"/>
</dbReference>
<protein>
    <submittedName>
        <fullName evidence="16">Fatty acid hydroxylase</fullName>
    </submittedName>
</protein>
<feature type="domain" description="Fatty acid hydroxylase" evidence="15">
    <location>
        <begin position="42"/>
        <end position="183"/>
    </location>
</feature>
<evidence type="ECO:0000256" key="2">
    <source>
        <dbReference type="ARBA" id="ARBA00004477"/>
    </source>
</evidence>
<evidence type="ECO:0000259" key="15">
    <source>
        <dbReference type="Pfam" id="PF04116"/>
    </source>
</evidence>
<accession>A0A073JZW4</accession>
<keyword evidence="10" id="KW-0560">Oxidoreductase</keyword>
<evidence type="ECO:0000256" key="9">
    <source>
        <dbReference type="ARBA" id="ARBA00022989"/>
    </source>
</evidence>
<feature type="transmembrane region" description="Helical" evidence="14">
    <location>
        <begin position="90"/>
        <end position="110"/>
    </location>
</feature>
<evidence type="ECO:0000256" key="14">
    <source>
        <dbReference type="SAM" id="Phobius"/>
    </source>
</evidence>
<dbReference type="GO" id="GO:0006633">
    <property type="term" value="P:fatty acid biosynthetic process"/>
    <property type="evidence" value="ECO:0007669"/>
    <property type="project" value="UniProtKB-KW"/>
</dbReference>
<evidence type="ECO:0000256" key="4">
    <source>
        <dbReference type="ARBA" id="ARBA00022692"/>
    </source>
</evidence>
<dbReference type="GO" id="GO:0080132">
    <property type="term" value="F:fatty acid 2-hydroxylase activity"/>
    <property type="evidence" value="ECO:0007669"/>
    <property type="project" value="InterPro"/>
</dbReference>
<sequence length="209" mass="25130">MKRVIKEFFLQHDIIIMFGIMLAFFIVLQEKLFTGTALLSLLVGIIFYTLNEYVTHRFLFHLKPPKNPILLKLLKRLHYDHHVYPDDLRLLFLPIWYSLPLFAIWLYALYLFTGSITIVLSFGIGMIGMFLMYEWKHYIAHRPIRPITRFGRWLKKQHILHHYKNENYWFGVSNPFYDFLFGTYKEGKDVKLSETARNLEKEKNNTSTF</sequence>
<comment type="caution">
    <text evidence="16">The sequence shown here is derived from an EMBL/GenBank/DDBJ whole genome shotgun (WGS) entry which is preliminary data.</text>
</comment>
<name>A0A073JZW4_9BACI</name>
<dbReference type="GO" id="GO:0016020">
    <property type="term" value="C:membrane"/>
    <property type="evidence" value="ECO:0007669"/>
    <property type="project" value="InterPro"/>
</dbReference>
<keyword evidence="13" id="KW-0275">Fatty acid biosynthesis</keyword>
<dbReference type="OrthoDB" id="9784228at2"/>
<dbReference type="RefSeq" id="WP_034636819.1">
    <property type="nucleotide sequence ID" value="NZ_CBCSJC010000004.1"/>
</dbReference>
<keyword evidence="17" id="KW-1185">Reference proteome</keyword>
<dbReference type="AlphaFoldDB" id="A0A073JZW4"/>
<evidence type="ECO:0000256" key="12">
    <source>
        <dbReference type="ARBA" id="ARBA00023136"/>
    </source>
</evidence>
<dbReference type="PANTHER" id="PTHR12863:SF1">
    <property type="entry name" value="FATTY ACID 2-HYDROXYLASE"/>
    <property type="match status" value="1"/>
</dbReference>
<dbReference type="InterPro" id="IPR014430">
    <property type="entry name" value="Scs7"/>
</dbReference>
<evidence type="ECO:0000256" key="1">
    <source>
        <dbReference type="ARBA" id="ARBA00001947"/>
    </source>
</evidence>
<keyword evidence="6" id="KW-0256">Endoplasmic reticulum</keyword>
<feature type="transmembrane region" description="Helical" evidence="14">
    <location>
        <begin position="116"/>
        <end position="135"/>
    </location>
</feature>
<evidence type="ECO:0000313" key="17">
    <source>
        <dbReference type="Proteomes" id="UP000027822"/>
    </source>
</evidence>
<evidence type="ECO:0000256" key="10">
    <source>
        <dbReference type="ARBA" id="ARBA00023002"/>
    </source>
</evidence>
<dbReference type="eggNOG" id="COG3000">
    <property type="taxonomic scope" value="Bacteria"/>
</dbReference>
<feature type="transmembrane region" description="Helical" evidence="14">
    <location>
        <begin position="7"/>
        <end position="26"/>
    </location>
</feature>
<comment type="subcellular location">
    <subcellularLocation>
        <location evidence="2">Endoplasmic reticulum membrane</location>
        <topology evidence="2">Multi-pass membrane protein</topology>
    </subcellularLocation>
</comment>
<dbReference type="STRING" id="574376.BAMA_14435"/>
<organism evidence="16 17">
    <name type="scientific">Bacillus manliponensis</name>
    <dbReference type="NCBI Taxonomy" id="574376"/>
    <lineage>
        <taxon>Bacteria</taxon>
        <taxon>Bacillati</taxon>
        <taxon>Bacillota</taxon>
        <taxon>Bacilli</taxon>
        <taxon>Bacillales</taxon>
        <taxon>Bacillaceae</taxon>
        <taxon>Bacillus</taxon>
        <taxon>Bacillus cereus group</taxon>
    </lineage>
</organism>
<evidence type="ECO:0000256" key="6">
    <source>
        <dbReference type="ARBA" id="ARBA00022824"/>
    </source>
</evidence>
<evidence type="ECO:0000256" key="8">
    <source>
        <dbReference type="ARBA" id="ARBA00022833"/>
    </source>
</evidence>
<keyword evidence="9 14" id="KW-1133">Transmembrane helix</keyword>
<comment type="cofactor">
    <cofactor evidence="1">
        <name>Zn(2+)</name>
        <dbReference type="ChEBI" id="CHEBI:29105"/>
    </cofactor>
</comment>
<dbReference type="EMBL" id="JOTN01000003">
    <property type="protein sequence ID" value="KEK20604.1"/>
    <property type="molecule type" value="Genomic_DNA"/>
</dbReference>
<reference evidence="16 17" key="1">
    <citation type="submission" date="2014-06" db="EMBL/GenBank/DDBJ databases">
        <title>Draft genome sequence of Bacillus manliponensis JCM 15802 (MCCC 1A00708).</title>
        <authorList>
            <person name="Lai Q."/>
            <person name="Liu Y."/>
            <person name="Shao Z."/>
        </authorList>
    </citation>
    <scope>NUCLEOTIDE SEQUENCE [LARGE SCALE GENOMIC DNA]</scope>
    <source>
        <strain evidence="16 17">JCM 15802</strain>
    </source>
</reference>
<dbReference type="Pfam" id="PF04116">
    <property type="entry name" value="FA_hydroxylase"/>
    <property type="match status" value="1"/>
</dbReference>
<evidence type="ECO:0000256" key="3">
    <source>
        <dbReference type="ARBA" id="ARBA00022516"/>
    </source>
</evidence>
<keyword evidence="7" id="KW-0276">Fatty acid metabolism</keyword>
<evidence type="ECO:0000256" key="13">
    <source>
        <dbReference type="ARBA" id="ARBA00023160"/>
    </source>
</evidence>
<evidence type="ECO:0000256" key="5">
    <source>
        <dbReference type="ARBA" id="ARBA00022723"/>
    </source>
</evidence>
<keyword evidence="12 14" id="KW-0472">Membrane</keyword>
<keyword evidence="8" id="KW-0862">Zinc</keyword>
<keyword evidence="11" id="KW-0443">Lipid metabolism</keyword>
<evidence type="ECO:0000313" key="16">
    <source>
        <dbReference type="EMBL" id="KEK20604.1"/>
    </source>
</evidence>
<proteinExistence type="predicted"/>
<evidence type="ECO:0000256" key="11">
    <source>
        <dbReference type="ARBA" id="ARBA00023098"/>
    </source>
</evidence>
<dbReference type="Proteomes" id="UP000027822">
    <property type="component" value="Unassembled WGS sequence"/>
</dbReference>